<dbReference type="InParanoid" id="A0A317XNC7"/>
<protein>
    <submittedName>
        <fullName evidence="2">Uncharacterized protein</fullName>
    </submittedName>
</protein>
<keyword evidence="3" id="KW-1185">Reference proteome</keyword>
<reference evidence="2 3" key="1">
    <citation type="journal article" date="2018" name="Mol. Biol. Evol.">
        <title>Broad Genomic Sampling Reveals a Smut Pathogenic Ancestry of the Fungal Clade Ustilaginomycotina.</title>
        <authorList>
            <person name="Kijpornyongpan T."/>
            <person name="Mondo S.J."/>
            <person name="Barry K."/>
            <person name="Sandor L."/>
            <person name="Lee J."/>
            <person name="Lipzen A."/>
            <person name="Pangilinan J."/>
            <person name="LaButti K."/>
            <person name="Hainaut M."/>
            <person name="Henrissat B."/>
            <person name="Grigoriev I.V."/>
            <person name="Spatafora J.W."/>
            <person name="Aime M.C."/>
        </authorList>
    </citation>
    <scope>NUCLEOTIDE SEQUENCE [LARGE SCALE GENOMIC DNA]</scope>
    <source>
        <strain evidence="2 3">MCA 3645</strain>
    </source>
</reference>
<name>A0A317XNC7_9BASI</name>
<proteinExistence type="predicted"/>
<feature type="region of interest" description="Disordered" evidence="1">
    <location>
        <begin position="377"/>
        <end position="418"/>
    </location>
</feature>
<dbReference type="STRING" id="1882483.A0A317XNC7"/>
<accession>A0A317XNC7</accession>
<feature type="compositionally biased region" description="Low complexity" evidence="1">
    <location>
        <begin position="286"/>
        <end position="297"/>
    </location>
</feature>
<dbReference type="EMBL" id="KZ819195">
    <property type="protein sequence ID" value="PWY99322.1"/>
    <property type="molecule type" value="Genomic_DNA"/>
</dbReference>
<dbReference type="Proteomes" id="UP000246740">
    <property type="component" value="Unassembled WGS sequence"/>
</dbReference>
<feature type="region of interest" description="Disordered" evidence="1">
    <location>
        <begin position="192"/>
        <end position="221"/>
    </location>
</feature>
<feature type="compositionally biased region" description="Acidic residues" evidence="1">
    <location>
        <begin position="49"/>
        <end position="79"/>
    </location>
</feature>
<feature type="compositionally biased region" description="Polar residues" evidence="1">
    <location>
        <begin position="112"/>
        <end position="123"/>
    </location>
</feature>
<gene>
    <name evidence="2" type="ORF">BCV70DRAFT_200896</name>
</gene>
<feature type="region of interest" description="Disordered" evidence="1">
    <location>
        <begin position="261"/>
        <end position="302"/>
    </location>
</feature>
<feature type="region of interest" description="Disordered" evidence="1">
    <location>
        <begin position="104"/>
        <end position="136"/>
    </location>
</feature>
<evidence type="ECO:0000313" key="3">
    <source>
        <dbReference type="Proteomes" id="UP000246740"/>
    </source>
</evidence>
<feature type="compositionally biased region" description="Basic and acidic residues" evidence="1">
    <location>
        <begin position="392"/>
        <end position="412"/>
    </location>
</feature>
<organism evidence="2 3">
    <name type="scientific">Testicularia cyperi</name>
    <dbReference type="NCBI Taxonomy" id="1882483"/>
    <lineage>
        <taxon>Eukaryota</taxon>
        <taxon>Fungi</taxon>
        <taxon>Dikarya</taxon>
        <taxon>Basidiomycota</taxon>
        <taxon>Ustilaginomycotina</taxon>
        <taxon>Ustilaginomycetes</taxon>
        <taxon>Ustilaginales</taxon>
        <taxon>Anthracoideaceae</taxon>
        <taxon>Testicularia</taxon>
    </lineage>
</organism>
<sequence>MSRRIVSYSDLVDGVPLNPAEVGPSSGGSSRHPRLDYGVGGEDLNYNGVEDEEYYEGEYDEDYGGEYDEEEEDEDDGDDSVGFMIPDVDEFHRRWDAKQAVLPTRDQPDTADPQQEVVSTPNWKSHRPPSEVGGGGRMLTHQEIWGPDAITGAWKAAMQQYIQMNSASKLEAPTVPASEPALELAGQDGEDRLAKRHRPSSDPTTHPMTGPGEKLSAPAKSRKAAESALWYDAPAYDSLLAAQIKQDTQQILASRAAAKASAVGKKSRSLHSLATPSVSAHAHAHTQTQIQSSSSDTMAIPNQGGFAATSLAAANQGAVSQTSAQQAPGKPRVTVVPSANVAGNHAWRKAVKTVQTTSNRVGVIHTVAPSAAAPLISSLDTGADSGPNHPRRPNEEGKAAQRDNRGQKDENMQVRGPPTQDLLHSYWWAGYHAATAGSAAAAVEPVLPPAEHET</sequence>
<dbReference type="OrthoDB" id="197400at2759"/>
<evidence type="ECO:0000256" key="1">
    <source>
        <dbReference type="SAM" id="MobiDB-lite"/>
    </source>
</evidence>
<evidence type="ECO:0000313" key="2">
    <source>
        <dbReference type="EMBL" id="PWY99322.1"/>
    </source>
</evidence>
<dbReference type="AlphaFoldDB" id="A0A317XNC7"/>
<feature type="region of interest" description="Disordered" evidence="1">
    <location>
        <begin position="1"/>
        <end position="80"/>
    </location>
</feature>